<feature type="region of interest" description="Disordered" evidence="1">
    <location>
        <begin position="203"/>
        <end position="242"/>
    </location>
</feature>
<protein>
    <submittedName>
        <fullName evidence="2">Uncharacterized protein</fullName>
    </submittedName>
</protein>
<gene>
    <name evidence="2" type="ORF">L201_007155</name>
</gene>
<evidence type="ECO:0000313" key="2">
    <source>
        <dbReference type="EMBL" id="WWC92201.1"/>
    </source>
</evidence>
<feature type="region of interest" description="Disordered" evidence="1">
    <location>
        <begin position="362"/>
        <end position="383"/>
    </location>
</feature>
<feature type="region of interest" description="Disordered" evidence="1">
    <location>
        <begin position="261"/>
        <end position="343"/>
    </location>
</feature>
<dbReference type="Proteomes" id="UP001355207">
    <property type="component" value="Chromosome 10"/>
</dbReference>
<proteinExistence type="predicted"/>
<dbReference type="EMBL" id="CP144107">
    <property type="protein sequence ID" value="WWC92201.1"/>
    <property type="molecule type" value="Genomic_DNA"/>
</dbReference>
<feature type="compositionally biased region" description="Polar residues" evidence="1">
    <location>
        <begin position="226"/>
        <end position="241"/>
    </location>
</feature>
<evidence type="ECO:0000256" key="1">
    <source>
        <dbReference type="SAM" id="MobiDB-lite"/>
    </source>
</evidence>
<dbReference type="RefSeq" id="XP_066078963.1">
    <property type="nucleotide sequence ID" value="XM_066222866.1"/>
</dbReference>
<feature type="region of interest" description="Disordered" evidence="1">
    <location>
        <begin position="1"/>
        <end position="23"/>
    </location>
</feature>
<dbReference type="AlphaFoldDB" id="A0AAX4K3B9"/>
<sequence>MPPRRSSRTSISSPTGADDVSSLSLAEVRDRLNRNNALLNSPLFANQQPNSPPIGVGIGVGGPGPSSSSFSPIHSPQPNHSDPVKEKLLLAREALLAREQELMLSNIHLKDENMDIEPTSPNLNGSSIGNDGMKVENGQERIKSPNNLNGGRSGKARVLNKIREDECNLAKNGLILPIDQTLHLGQRDYQNATALSLSHLTINQTRSSSPKPRNPYNKFKAKSRFGGSQEQNQQHNDLFNNQDDEITRANRLARLNAFMSYKGSNSDNEDLEEEDDDHDNDENNGYYDEDDDDDDDDLDIKEDDKEEYINRLIKETESNGDRNFELSGPASGGYDGNGLPLRSKNEIGEEIDEFGEDDEIFAEGNDEYGNGTGQGSLAAGPGR</sequence>
<accession>A0AAX4K3B9</accession>
<feature type="compositionally biased region" description="Basic and acidic residues" evidence="1">
    <location>
        <begin position="307"/>
        <end position="324"/>
    </location>
</feature>
<feature type="compositionally biased region" description="Low complexity" evidence="1">
    <location>
        <begin position="65"/>
        <end position="76"/>
    </location>
</feature>
<reference evidence="2 3" key="1">
    <citation type="submission" date="2024-01" db="EMBL/GenBank/DDBJ databases">
        <title>Comparative genomics of Cryptococcus and Kwoniella reveals pathogenesis evolution and contrasting modes of karyotype evolution via chromosome fusion or intercentromeric recombination.</title>
        <authorList>
            <person name="Coelho M.A."/>
            <person name="David-Palma M."/>
            <person name="Shea T."/>
            <person name="Bowers K."/>
            <person name="McGinley-Smith S."/>
            <person name="Mohammad A.W."/>
            <person name="Gnirke A."/>
            <person name="Yurkov A.M."/>
            <person name="Nowrousian M."/>
            <person name="Sun S."/>
            <person name="Cuomo C.A."/>
            <person name="Heitman J."/>
        </authorList>
    </citation>
    <scope>NUCLEOTIDE SEQUENCE [LARGE SCALE GENOMIC DNA]</scope>
    <source>
        <strain evidence="2 3">CBS 6074</strain>
    </source>
</reference>
<keyword evidence="3" id="KW-1185">Reference proteome</keyword>
<name>A0AAX4K3B9_9TREE</name>
<feature type="compositionally biased region" description="Acidic residues" evidence="1">
    <location>
        <begin position="267"/>
        <end position="306"/>
    </location>
</feature>
<evidence type="ECO:0000313" key="3">
    <source>
        <dbReference type="Proteomes" id="UP001355207"/>
    </source>
</evidence>
<feature type="region of interest" description="Disordered" evidence="1">
    <location>
        <begin position="42"/>
        <end position="82"/>
    </location>
</feature>
<dbReference type="GeneID" id="91097824"/>
<organism evidence="2 3">
    <name type="scientific">Kwoniella dendrophila CBS 6074</name>
    <dbReference type="NCBI Taxonomy" id="1295534"/>
    <lineage>
        <taxon>Eukaryota</taxon>
        <taxon>Fungi</taxon>
        <taxon>Dikarya</taxon>
        <taxon>Basidiomycota</taxon>
        <taxon>Agaricomycotina</taxon>
        <taxon>Tremellomycetes</taxon>
        <taxon>Tremellales</taxon>
        <taxon>Cryptococcaceae</taxon>
        <taxon>Kwoniella</taxon>
    </lineage>
</organism>